<evidence type="ECO:0000313" key="9">
    <source>
        <dbReference type="Proteomes" id="UP001162164"/>
    </source>
</evidence>
<evidence type="ECO:0000259" key="7">
    <source>
        <dbReference type="PROSITE" id="PS50950"/>
    </source>
</evidence>
<dbReference type="Pfam" id="PF05485">
    <property type="entry name" value="THAP"/>
    <property type="match status" value="1"/>
</dbReference>
<sequence>MQVVHKSVPTKSRKFCSVPQCTNYCTKDVSLHNFPNDSKLCQRWKHILKIGKPISKFMYVCSQHFLACDFFPVNPHTELKKARLKKDVVPSQKLPIRRHDRPETRTRRTINRKCSEKRTVKKEEKNYDVPPLFSEESVHVPEPSTSTTSHSIRENVPPFLNTFIEDKAIQTDCSEFFQLSQLLKSDEKLQYFTGVNHGILESYSKCVRNVADFNDIATENLNLYLILILCKIKTNMSFVCLSVLFGMSPATCTRLFYKYQLVLNRQYIGQPKEEILQNMPLCFENFKMTRVVLDATEIKVQKLNCLRCRILSYSHYKCSHTMKFLIGITPSGLISYVSKGYGGRASDKAIFNKENIIDKLDPYDAIMVDKGILIEKECNDHFVKLIRPPFLKKQKQFSKEDATTTANIARARVHVERVIQRIKTFNILSDQIDWYIIPYIEDIMTIVAATVNMSSPILADDKF</sequence>
<comment type="cofactor">
    <cofactor evidence="1">
        <name>a divalent metal cation</name>
        <dbReference type="ChEBI" id="CHEBI:60240"/>
    </cofactor>
</comment>
<evidence type="ECO:0000256" key="6">
    <source>
        <dbReference type="PROSITE-ProRule" id="PRU00309"/>
    </source>
</evidence>
<organism evidence="8 9">
    <name type="scientific">Molorchus minor</name>
    <dbReference type="NCBI Taxonomy" id="1323400"/>
    <lineage>
        <taxon>Eukaryota</taxon>
        <taxon>Metazoa</taxon>
        <taxon>Ecdysozoa</taxon>
        <taxon>Arthropoda</taxon>
        <taxon>Hexapoda</taxon>
        <taxon>Insecta</taxon>
        <taxon>Pterygota</taxon>
        <taxon>Neoptera</taxon>
        <taxon>Endopterygota</taxon>
        <taxon>Coleoptera</taxon>
        <taxon>Polyphaga</taxon>
        <taxon>Cucujiformia</taxon>
        <taxon>Chrysomeloidea</taxon>
        <taxon>Cerambycidae</taxon>
        <taxon>Lamiinae</taxon>
        <taxon>Monochamini</taxon>
        <taxon>Molorchus</taxon>
    </lineage>
</organism>
<dbReference type="InterPro" id="IPR038441">
    <property type="entry name" value="THAP_Znf_sf"/>
</dbReference>
<protein>
    <recommendedName>
        <fullName evidence="7">THAP-type domain-containing protein</fullName>
    </recommendedName>
</protein>
<dbReference type="PROSITE" id="PS50950">
    <property type="entry name" value="ZF_THAP"/>
    <property type="match status" value="1"/>
</dbReference>
<evidence type="ECO:0000256" key="3">
    <source>
        <dbReference type="ARBA" id="ARBA00022771"/>
    </source>
</evidence>
<evidence type="ECO:0000313" key="8">
    <source>
        <dbReference type="EMBL" id="KAJ8976841.1"/>
    </source>
</evidence>
<dbReference type="PANTHER" id="PTHR23080:SF141">
    <property type="entry name" value="TRANSPOSASE HELIX-TURN-HELIX DOMAIN-CONTAINING PROTEIN"/>
    <property type="match status" value="1"/>
</dbReference>
<keyword evidence="3 6" id="KW-0863">Zinc-finger</keyword>
<comment type="caution">
    <text evidence="8">The sequence shown here is derived from an EMBL/GenBank/DDBJ whole genome shotgun (WGS) entry which is preliminary data.</text>
</comment>
<keyword evidence="5 6" id="KW-0238">DNA-binding</keyword>
<dbReference type="Pfam" id="PF13359">
    <property type="entry name" value="DDE_Tnp_4"/>
    <property type="match status" value="1"/>
</dbReference>
<name>A0ABQ9JFZ9_9CUCU</name>
<accession>A0ABQ9JFZ9</accession>
<evidence type="ECO:0000256" key="4">
    <source>
        <dbReference type="ARBA" id="ARBA00022833"/>
    </source>
</evidence>
<dbReference type="Proteomes" id="UP001162164">
    <property type="component" value="Unassembled WGS sequence"/>
</dbReference>
<dbReference type="Gene3D" id="6.20.210.20">
    <property type="entry name" value="THAP domain"/>
    <property type="match status" value="1"/>
</dbReference>
<dbReference type="PANTHER" id="PTHR23080">
    <property type="entry name" value="THAP DOMAIN PROTEIN"/>
    <property type="match status" value="1"/>
</dbReference>
<evidence type="ECO:0000256" key="2">
    <source>
        <dbReference type="ARBA" id="ARBA00022723"/>
    </source>
</evidence>
<dbReference type="EMBL" id="JAPWTJ010000617">
    <property type="protein sequence ID" value="KAJ8976841.1"/>
    <property type="molecule type" value="Genomic_DNA"/>
</dbReference>
<dbReference type="InterPro" id="IPR006612">
    <property type="entry name" value="THAP_Znf"/>
</dbReference>
<gene>
    <name evidence="8" type="ORF">NQ317_012965</name>
</gene>
<evidence type="ECO:0000256" key="5">
    <source>
        <dbReference type="ARBA" id="ARBA00023125"/>
    </source>
</evidence>
<keyword evidence="9" id="KW-1185">Reference proteome</keyword>
<dbReference type="Pfam" id="PF13613">
    <property type="entry name" value="HTH_Tnp_4"/>
    <property type="match status" value="1"/>
</dbReference>
<dbReference type="SUPFAM" id="SSF57716">
    <property type="entry name" value="Glucocorticoid receptor-like (DNA-binding domain)"/>
    <property type="match status" value="1"/>
</dbReference>
<reference evidence="8" key="1">
    <citation type="journal article" date="2023" name="Insect Mol. Biol.">
        <title>Genome sequencing provides insights into the evolution of gene families encoding plant cell wall-degrading enzymes in longhorned beetles.</title>
        <authorList>
            <person name="Shin N.R."/>
            <person name="Okamura Y."/>
            <person name="Kirsch R."/>
            <person name="Pauchet Y."/>
        </authorList>
    </citation>
    <scope>NUCLEOTIDE SEQUENCE</scope>
    <source>
        <strain evidence="8">MMC_N1</strain>
    </source>
</reference>
<dbReference type="InterPro" id="IPR027806">
    <property type="entry name" value="HARBI1_dom"/>
</dbReference>
<keyword evidence="2" id="KW-0479">Metal-binding</keyword>
<proteinExistence type="predicted"/>
<dbReference type="InterPro" id="IPR027805">
    <property type="entry name" value="Transposase_HTH_dom"/>
</dbReference>
<dbReference type="SMART" id="SM00980">
    <property type="entry name" value="THAP"/>
    <property type="match status" value="1"/>
</dbReference>
<evidence type="ECO:0000256" key="1">
    <source>
        <dbReference type="ARBA" id="ARBA00001968"/>
    </source>
</evidence>
<feature type="domain" description="THAP-type" evidence="7">
    <location>
        <begin position="8"/>
        <end position="93"/>
    </location>
</feature>
<keyword evidence="4" id="KW-0862">Zinc</keyword>